<dbReference type="CDD" id="cd06588">
    <property type="entry name" value="PhnB_like"/>
    <property type="match status" value="1"/>
</dbReference>
<reference evidence="2 3" key="1">
    <citation type="submission" date="2018-05" db="EMBL/GenBank/DDBJ databases">
        <title>Genomic Encyclopedia of Type Strains, Phase IV (KMG-V): Genome sequencing to study the core and pangenomes of soil and plant-associated prokaryotes.</title>
        <authorList>
            <person name="Whitman W."/>
        </authorList>
    </citation>
    <scope>NUCLEOTIDE SEQUENCE [LARGE SCALE GENOMIC DNA]</scope>
    <source>
        <strain evidence="2 3">SLV-132</strain>
    </source>
</reference>
<dbReference type="InterPro" id="IPR029068">
    <property type="entry name" value="Glyas_Bleomycin-R_OHBP_Dase"/>
</dbReference>
<evidence type="ECO:0000259" key="1">
    <source>
        <dbReference type="Pfam" id="PF06983"/>
    </source>
</evidence>
<organism evidence="2 3">
    <name type="scientific">Cupriavidus plantarum</name>
    <dbReference type="NCBI Taxonomy" id="942865"/>
    <lineage>
        <taxon>Bacteria</taxon>
        <taxon>Pseudomonadati</taxon>
        <taxon>Pseudomonadota</taxon>
        <taxon>Betaproteobacteria</taxon>
        <taxon>Burkholderiales</taxon>
        <taxon>Burkholderiaceae</taxon>
        <taxon>Cupriavidus</taxon>
    </lineage>
</organism>
<protein>
    <submittedName>
        <fullName evidence="2">PhnB protein</fullName>
    </submittedName>
</protein>
<dbReference type="OrthoDB" id="9795306at2"/>
<dbReference type="AlphaFoldDB" id="A0A316EPF9"/>
<dbReference type="Pfam" id="PF06983">
    <property type="entry name" value="3-dmu-9_3-mt"/>
    <property type="match status" value="1"/>
</dbReference>
<dbReference type="InterPro" id="IPR028973">
    <property type="entry name" value="PhnB-like"/>
</dbReference>
<proteinExistence type="predicted"/>
<dbReference type="EMBL" id="QGGT01000005">
    <property type="protein sequence ID" value="PWK33197.1"/>
    <property type="molecule type" value="Genomic_DNA"/>
</dbReference>
<feature type="domain" description="PhnB-like" evidence="1">
    <location>
        <begin position="3"/>
        <end position="137"/>
    </location>
</feature>
<dbReference type="SUPFAM" id="SSF54593">
    <property type="entry name" value="Glyoxalase/Bleomycin resistance protein/Dihydroxybiphenyl dioxygenase"/>
    <property type="match status" value="1"/>
</dbReference>
<dbReference type="PANTHER" id="PTHR33990:SF1">
    <property type="entry name" value="PROTEIN YJDN"/>
    <property type="match status" value="1"/>
</dbReference>
<evidence type="ECO:0000313" key="2">
    <source>
        <dbReference type="EMBL" id="PWK33197.1"/>
    </source>
</evidence>
<keyword evidence="3" id="KW-1185">Reference proteome</keyword>
<accession>A0A316EPF9</accession>
<comment type="caution">
    <text evidence="2">The sequence shown here is derived from an EMBL/GenBank/DDBJ whole genome shotgun (WGS) entry which is preliminary data.</text>
</comment>
<gene>
    <name evidence="2" type="ORF">C7419_105191</name>
</gene>
<dbReference type="PANTHER" id="PTHR33990">
    <property type="entry name" value="PROTEIN YJDN-RELATED"/>
    <property type="match status" value="1"/>
</dbReference>
<evidence type="ECO:0000313" key="3">
    <source>
        <dbReference type="Proteomes" id="UP000245754"/>
    </source>
</evidence>
<sequence length="144" mass="15943">MAQIQPYLFFEGRTEEAIEFYKDALGARVEMLMRFRDNPEPPSGEGGCVQKPGSEDKVMHAAFWVGDSLIMASDGNNAGKPEFKGISLSYSVYDKESCEKAFHALSAGGQVVMAPAKTFFSELFAMVTDRFGVTWMILVVPRMP</sequence>
<name>A0A316EPF9_9BURK</name>
<dbReference type="Gene3D" id="3.10.180.10">
    <property type="entry name" value="2,3-Dihydroxybiphenyl 1,2-Dioxygenase, domain 1"/>
    <property type="match status" value="1"/>
</dbReference>
<dbReference type="Proteomes" id="UP000245754">
    <property type="component" value="Unassembled WGS sequence"/>
</dbReference>